<dbReference type="PANTHER" id="PTHR30383">
    <property type="entry name" value="THIOESTERASE 1/PROTEASE 1/LYSOPHOSPHOLIPASE L1"/>
    <property type="match status" value="1"/>
</dbReference>
<evidence type="ECO:0000256" key="1">
    <source>
        <dbReference type="SAM" id="SignalP"/>
    </source>
</evidence>
<evidence type="ECO:0000313" key="3">
    <source>
        <dbReference type="EMBL" id="UOE32207.1"/>
    </source>
</evidence>
<evidence type="ECO:0000259" key="2">
    <source>
        <dbReference type="Pfam" id="PF13472"/>
    </source>
</evidence>
<evidence type="ECO:0000313" key="4">
    <source>
        <dbReference type="Proteomes" id="UP000831390"/>
    </source>
</evidence>
<keyword evidence="4" id="KW-1185">Reference proteome</keyword>
<reference evidence="3 4" key="1">
    <citation type="submission" date="2022-03" db="EMBL/GenBank/DDBJ databases">
        <title>Hymenobactersp. isolated from the air.</title>
        <authorList>
            <person name="Won M."/>
            <person name="Kwon S.-W."/>
        </authorList>
    </citation>
    <scope>NUCLEOTIDE SEQUENCE [LARGE SCALE GENOMIC DNA]</scope>
    <source>
        <strain evidence="3 4">KACC 22596</strain>
    </source>
</reference>
<protein>
    <submittedName>
        <fullName evidence="3">GDSL-type esterase/lipase family protein</fullName>
    </submittedName>
</protein>
<dbReference type="SUPFAM" id="SSF52266">
    <property type="entry name" value="SGNH hydrolase"/>
    <property type="match status" value="1"/>
</dbReference>
<dbReference type="PANTHER" id="PTHR30383:SF29">
    <property type="entry name" value="SGNH HYDROLASE-TYPE ESTERASE DOMAIN-CONTAINING PROTEIN"/>
    <property type="match status" value="1"/>
</dbReference>
<keyword evidence="1" id="KW-0732">Signal</keyword>
<gene>
    <name evidence="3" type="ORF">MTP16_13815</name>
</gene>
<proteinExistence type="predicted"/>
<feature type="chain" id="PRO_5046171600" evidence="1">
    <location>
        <begin position="22"/>
        <end position="244"/>
    </location>
</feature>
<dbReference type="InterPro" id="IPR036514">
    <property type="entry name" value="SGNH_hydro_sf"/>
</dbReference>
<dbReference type="InterPro" id="IPR051532">
    <property type="entry name" value="Ester_Hydrolysis_Enzymes"/>
</dbReference>
<organism evidence="3 4">
    <name type="scientific">Hymenobacter monticola</name>
    <dbReference type="NCBI Taxonomy" id="1705399"/>
    <lineage>
        <taxon>Bacteria</taxon>
        <taxon>Pseudomonadati</taxon>
        <taxon>Bacteroidota</taxon>
        <taxon>Cytophagia</taxon>
        <taxon>Cytophagales</taxon>
        <taxon>Hymenobacteraceae</taxon>
        <taxon>Hymenobacter</taxon>
    </lineage>
</organism>
<feature type="domain" description="SGNH hydrolase-type esterase" evidence="2">
    <location>
        <begin position="36"/>
        <end position="214"/>
    </location>
</feature>
<dbReference type="Proteomes" id="UP000831390">
    <property type="component" value="Chromosome"/>
</dbReference>
<dbReference type="InterPro" id="IPR013830">
    <property type="entry name" value="SGNH_hydro"/>
</dbReference>
<dbReference type="Gene3D" id="3.40.50.1110">
    <property type="entry name" value="SGNH hydrolase"/>
    <property type="match status" value="1"/>
</dbReference>
<sequence length="244" mass="26537">MKKLLLFLLLLPALLPAQAPAASDKALNIFTLGDSNGTFPHSWPRQLELALPRAQVFNISKSGRTVGFVNNGDSTLNSLLVIDENLRKAAEFTQGRPFDFVVLELGTNDAKAVFADRQKEVPANLEQLITKIKTCPYPAIRQARIIIISPPPYGAKAEALPKYQGGDARVRALSTAFQKVAKRTHCLFVNGYQTPGLDINAMTADGLHLDATASQLLVAPVLTIMARQVRSWRAAAPSLCCFSI</sequence>
<name>A0ABY4B1H6_9BACT</name>
<dbReference type="Pfam" id="PF13472">
    <property type="entry name" value="Lipase_GDSL_2"/>
    <property type="match status" value="1"/>
</dbReference>
<dbReference type="RefSeq" id="WP_243510237.1">
    <property type="nucleotide sequence ID" value="NZ_CP094534.1"/>
</dbReference>
<feature type="signal peptide" evidence="1">
    <location>
        <begin position="1"/>
        <end position="21"/>
    </location>
</feature>
<dbReference type="EMBL" id="CP094534">
    <property type="protein sequence ID" value="UOE32207.1"/>
    <property type="molecule type" value="Genomic_DNA"/>
</dbReference>
<accession>A0ABY4B1H6</accession>